<protein>
    <submittedName>
        <fullName evidence="1">Prophage ps3 protein 07</fullName>
    </submittedName>
</protein>
<reference evidence="1 2" key="1">
    <citation type="submission" date="2016-01" db="EMBL/GenBank/DDBJ databases">
        <title>Highly variable Streptococcus oralis are common among viridans streptococci isolated from primates.</title>
        <authorList>
            <person name="Denapaite D."/>
            <person name="Rieger M."/>
            <person name="Koendgen S."/>
            <person name="Brueckner R."/>
            <person name="Ochigava I."/>
            <person name="Kappeler P."/>
            <person name="Maetz-Rensing K."/>
            <person name="Leendertz F."/>
            <person name="Hakenbeck R."/>
        </authorList>
    </citation>
    <scope>NUCLEOTIDE SEQUENCE [LARGE SCALE GENOMIC DNA]</scope>
    <source>
        <strain evidence="1 2">10712</strain>
    </source>
</reference>
<dbReference type="AlphaFoldDB" id="A0A150NP26"/>
<dbReference type="Proteomes" id="UP000075618">
    <property type="component" value="Unassembled WGS sequence"/>
</dbReference>
<evidence type="ECO:0000313" key="2">
    <source>
        <dbReference type="Proteomes" id="UP000075618"/>
    </source>
</evidence>
<organism evidence="1 2">
    <name type="scientific">Streptococcus mitis</name>
    <dbReference type="NCBI Taxonomy" id="28037"/>
    <lineage>
        <taxon>Bacteria</taxon>
        <taxon>Bacillati</taxon>
        <taxon>Bacillota</taxon>
        <taxon>Bacilli</taxon>
        <taxon>Lactobacillales</taxon>
        <taxon>Streptococcaceae</taxon>
        <taxon>Streptococcus</taxon>
        <taxon>Streptococcus mitis group</taxon>
    </lineage>
</organism>
<accession>A0A150NP26</accession>
<comment type="caution">
    <text evidence="1">The sequence shown here is derived from an EMBL/GenBank/DDBJ whole genome shotgun (WGS) entry which is preliminary data.</text>
</comment>
<proteinExistence type="predicted"/>
<evidence type="ECO:0000313" key="1">
    <source>
        <dbReference type="EMBL" id="KYF35213.1"/>
    </source>
</evidence>
<dbReference type="EMBL" id="LROT01000002">
    <property type="protein sequence ID" value="KYF35213.1"/>
    <property type="molecule type" value="Genomic_DNA"/>
</dbReference>
<sequence>METLQTIETKIDKLIEQNKKAIETTEEELVKSKPSVSDAQAKLVQAQKENQLRKIC</sequence>
<dbReference type="PATRIC" id="fig|28037.237.peg.28"/>
<name>A0A150NP26_STRMT</name>
<gene>
    <name evidence="1" type="ORF">SMI10712_00377</name>
</gene>